<dbReference type="InterPro" id="IPR002913">
    <property type="entry name" value="START_lipid-bd_dom"/>
</dbReference>
<feature type="transmembrane region" description="Helical" evidence="3">
    <location>
        <begin position="484"/>
        <end position="502"/>
    </location>
</feature>
<dbReference type="SUPFAM" id="SSF55961">
    <property type="entry name" value="Bet v1-like"/>
    <property type="match status" value="1"/>
</dbReference>
<dbReference type="InterPro" id="IPR032675">
    <property type="entry name" value="LRR_dom_sf"/>
</dbReference>
<dbReference type="GO" id="GO:0008289">
    <property type="term" value="F:lipid binding"/>
    <property type="evidence" value="ECO:0007669"/>
    <property type="project" value="InterPro"/>
</dbReference>
<dbReference type="InterPro" id="IPR023393">
    <property type="entry name" value="START-like_dom_sf"/>
</dbReference>
<dbReference type="PROSITE" id="PS51450">
    <property type="entry name" value="LRR"/>
    <property type="match status" value="1"/>
</dbReference>
<evidence type="ECO:0000256" key="1">
    <source>
        <dbReference type="ARBA" id="ARBA00022614"/>
    </source>
</evidence>
<dbReference type="Proteomes" id="UP001162640">
    <property type="component" value="Unassembled WGS sequence"/>
</dbReference>
<keyword evidence="3" id="KW-1133">Transmembrane helix</keyword>
<keyword evidence="3" id="KW-0472">Membrane</keyword>
<evidence type="ECO:0000256" key="3">
    <source>
        <dbReference type="SAM" id="Phobius"/>
    </source>
</evidence>
<dbReference type="EMBL" id="BLQM01000616">
    <property type="protein sequence ID" value="GMH95571.1"/>
    <property type="molecule type" value="Genomic_DNA"/>
</dbReference>
<feature type="transmembrane region" description="Helical" evidence="3">
    <location>
        <begin position="442"/>
        <end position="464"/>
    </location>
</feature>
<dbReference type="PROSITE" id="PS50848">
    <property type="entry name" value="START"/>
    <property type="match status" value="1"/>
</dbReference>
<accession>A0A9W7BSD3</accession>
<dbReference type="Gene3D" id="3.80.10.10">
    <property type="entry name" value="Ribonuclease Inhibitor"/>
    <property type="match status" value="3"/>
</dbReference>
<proteinExistence type="predicted"/>
<dbReference type="SMART" id="SM00369">
    <property type="entry name" value="LRR_TYP"/>
    <property type="match status" value="4"/>
</dbReference>
<comment type="caution">
    <text evidence="5">The sequence shown here is derived from an EMBL/GenBank/DDBJ whole genome shotgun (WGS) entry which is preliminary data.</text>
</comment>
<dbReference type="InterPro" id="IPR001611">
    <property type="entry name" value="Leu-rich_rpt"/>
</dbReference>
<keyword evidence="3" id="KW-0812">Transmembrane</keyword>
<name>A0A9W7BSD3_9STRA</name>
<evidence type="ECO:0000256" key="2">
    <source>
        <dbReference type="ARBA" id="ARBA00022737"/>
    </source>
</evidence>
<keyword evidence="2" id="KW-0677">Repeat</keyword>
<dbReference type="Gene3D" id="3.30.530.20">
    <property type="match status" value="1"/>
</dbReference>
<sequence length="1644" mass="181877">MTKTGDLARRITSLTITTISPPAFYFLLPTIDTNSSYILLCAILVALGIIFSQLQKGNSKKKDHNYMTFSIPIFTFILYIILNSSPTPLNNNLLTNTNNASSASPPTTLTCSSTSLPIPCLSLPLPPSLPPSSSCVWFSDSSSSALTLDSSSLHPPPHAIKNSTLRQSKCKPDFNEQDATLLDGAIENLATIALILNIEDSEWNEQACKSKLKKIMHRAMSPYCKSDCGILGVCDDDCRNLTDVCGRFTTYDILEKILPGGSEAHYVTIFVGSEIAPCLNDVFRYASGGGDEGKICDSRAFEFEYLSFGGEPGRDCLMLEEDPNEFLRGSDSDDDSPGQCSLSKFDDFSKASLNVSAYNDNLLLAANNASSSSAQTTEDPDTTLTHNSVLRDAYVFLVPLLMFAFLYAGDKRSSSTLSSSVSPSPSSELTTNLAMNLSFRGFFGYGGVFVAVSLLALGVLSLFLGYKAERNRTLETDEIRKVSHLQIMILYGIGELAFFYWFKFVMYWRSTVNALVDIHQGRTNPLQPLNRIPFVGSPLRQLMQFYYDNFAIHTSGRFSILLVISAEVFEFAIQSYNANKLASILPWPILSAYLHLIFINFLIFGTCMLSPERFVSSSTIITIDNIIDASYIIFNLSFVENAAASYWALTIPLWFSVDMVNDSFTRQAYEQTKILLRKIKQKQRFATSKANGTFIEDLCLDFVERLSVSEDKRTEIPPPPNFAELKPKLFIEDTGDHNIFQVIMEFTIPNTTVGQAFTFIQRYTVEEKGLGTEKFLKVFAKNWRCSHYKPPPSFTDAFVFPRDFTGEEVWKRVEQEDGKNPIFVTVARSCDIPEAPPVKGFIRGQSYAGHKFVATEDGGCHVTLLMFVDPGGLLPASLVNLLLGQQMTTRLEMYKAYFLEHKCPDGTVNGGVFPDDENIYNFVSESDAEAGGLESTNSRSRIRTLGSKAQLELENAVRLQDLGASNNSNLNVKQSNNGKIFSGVNKAANKLKDAVGLQQLKRMKIVRGMGIVKLRRILGLVFFLGGVIMITTVNMQVANQQHLCNELFGECVWSKVDKLYFKDGLMEGAVCGMGVTGSRRTWELNVRGCRLKELGGLSEWREEYAYLEEINLSSNELTELPDWLEDATKLKRLYAKGNKIGEMGSISVSAELELLDLSENELVNLPGWEEATSLRELRLRGNKISGVQSIALMASKTLELADLGDNEITQLPYELMDTKSPQMKLLLDGNPCAEVVDWSGLGFAELPSRMVKEGYDNGGFEAGLRVLKLARNELDESVFEKLVEFNFTNLEELDVSRNRIGTLDGGWLEQLQSLQVLDLSWSEDIQVVDLVNAPSHLSMLNASFCGVDSITGADADKLQNYNLDLRGNNITKISWVGQGQLKKIPEWVRTLDSVTVADFTFCDVKEILKGSLPASLESLKVDSQNEDSGLRLHSDSFDGLSSLRTLKMANNQLTEDDMHFGLFGELISLQRLEMQRNYELGMFAASELFPNGSKVDFLSLEDVGFSDRSDFVGLENLEYLLISNAISLGSRLFSGLCRLKELKLGHDELSDAVGFRDDTFAGKTLCNKIKSCASGICHDTQPYIVGSADAAKAACLEQREAESEDKCECRKDTCSKCAGEDECIVGGGGGYCSWDSGGGVCAEG</sequence>
<dbReference type="SUPFAM" id="SSF52058">
    <property type="entry name" value="L domain-like"/>
    <property type="match status" value="2"/>
</dbReference>
<organism evidence="5 6">
    <name type="scientific">Triparma laevis f. inornata</name>
    <dbReference type="NCBI Taxonomy" id="1714386"/>
    <lineage>
        <taxon>Eukaryota</taxon>
        <taxon>Sar</taxon>
        <taxon>Stramenopiles</taxon>
        <taxon>Ochrophyta</taxon>
        <taxon>Bolidophyceae</taxon>
        <taxon>Parmales</taxon>
        <taxon>Triparmaceae</taxon>
        <taxon>Triparma</taxon>
    </lineage>
</organism>
<keyword evidence="1" id="KW-0433">Leucine-rich repeat</keyword>
<dbReference type="PANTHER" id="PTHR45617:SF169">
    <property type="entry name" value="LRRCT DOMAIN-CONTAINING PROTEIN"/>
    <property type="match status" value="1"/>
</dbReference>
<feature type="domain" description="START" evidence="4">
    <location>
        <begin position="799"/>
        <end position="880"/>
    </location>
</feature>
<feature type="transmembrane region" description="Helical" evidence="3">
    <location>
        <begin position="12"/>
        <end position="31"/>
    </location>
</feature>
<evidence type="ECO:0000259" key="4">
    <source>
        <dbReference type="PROSITE" id="PS50848"/>
    </source>
</evidence>
<feature type="transmembrane region" description="Helical" evidence="3">
    <location>
        <begin position="550"/>
        <end position="573"/>
    </location>
</feature>
<dbReference type="Pfam" id="PF01852">
    <property type="entry name" value="START"/>
    <property type="match status" value="1"/>
</dbReference>
<feature type="transmembrane region" description="Helical" evidence="3">
    <location>
        <begin position="585"/>
        <end position="609"/>
    </location>
</feature>
<dbReference type="PANTHER" id="PTHR45617">
    <property type="entry name" value="LEUCINE RICH REPEAT FAMILY PROTEIN"/>
    <property type="match status" value="1"/>
</dbReference>
<feature type="transmembrane region" description="Helical" evidence="3">
    <location>
        <begin position="37"/>
        <end position="54"/>
    </location>
</feature>
<feature type="transmembrane region" description="Helical" evidence="3">
    <location>
        <begin position="66"/>
        <end position="82"/>
    </location>
</feature>
<dbReference type="Pfam" id="PF13855">
    <property type="entry name" value="LRR_8"/>
    <property type="match status" value="1"/>
</dbReference>
<evidence type="ECO:0000313" key="6">
    <source>
        <dbReference type="Proteomes" id="UP001162640"/>
    </source>
</evidence>
<feature type="transmembrane region" description="Helical" evidence="3">
    <location>
        <begin position="1017"/>
        <end position="1037"/>
    </location>
</feature>
<gene>
    <name evidence="5" type="ORF">TL16_g13191</name>
</gene>
<evidence type="ECO:0000313" key="5">
    <source>
        <dbReference type="EMBL" id="GMH95571.1"/>
    </source>
</evidence>
<dbReference type="InterPro" id="IPR003591">
    <property type="entry name" value="Leu-rich_rpt_typical-subtyp"/>
</dbReference>
<reference evidence="6" key="1">
    <citation type="journal article" date="2023" name="Commun. Biol.">
        <title>Genome analysis of Parmales, the sister group of diatoms, reveals the evolutionary specialization of diatoms from phago-mixotrophs to photoautotrophs.</title>
        <authorList>
            <person name="Ban H."/>
            <person name="Sato S."/>
            <person name="Yoshikawa S."/>
            <person name="Yamada K."/>
            <person name="Nakamura Y."/>
            <person name="Ichinomiya M."/>
            <person name="Sato N."/>
            <person name="Blanc-Mathieu R."/>
            <person name="Endo H."/>
            <person name="Kuwata A."/>
            <person name="Ogata H."/>
        </authorList>
    </citation>
    <scope>NUCLEOTIDE SEQUENCE [LARGE SCALE GENOMIC DNA]</scope>
</reference>
<protein>
    <recommendedName>
        <fullName evidence="4">START domain-containing protein</fullName>
    </recommendedName>
</protein>